<keyword evidence="6 8" id="KW-0472">Membrane</keyword>
<sequence>MSNERVTYAELNVVKDSRKQQRKPRVTGSSISVTEQEITYAEFSFQNACQEHPTVCRDCCFKGFPFPPEKLITGILGIIGLALLVAVVVIRTVATPYPEANSQNSSSRHQKALTCDNCPKEWISYSHNCYYIGVEKKTWNDSLESCISKDSTLLYIDSEEEQDFLKLLSLVSWTGVFRESRNQLWIWEKNSTFKPKITEFSHVEHNCVVLSASGLLADNCTSLYTYLCKHKLTKLGSAQHCSPGCRRVMTHLLRTEGDSGPREAAKETQVHLQFHFSNPAGNQLMEFSLQNTSHNRLEISRHWHCRNILSPPEKLVSGILGIIWFALLVALVITTRIVSPYSEPKGQIQNVLFTSHKAHLCDHCPKEWTSYSHNCYYIGVEKKTWNDSLVSCISKNSSLLYIDSEEEQDFLKLLSLVSWIGVFRGNRNQLWIWKKNSTFKPKITEFSHVEHNCVVLSASGLLADNCTSLYTYLCKRKLTK</sequence>
<dbReference type="InterPro" id="IPR016186">
    <property type="entry name" value="C-type_lectin-like/link_sf"/>
</dbReference>
<dbReference type="InterPro" id="IPR001304">
    <property type="entry name" value="C-type_lectin-like"/>
</dbReference>
<evidence type="ECO:0000256" key="8">
    <source>
        <dbReference type="SAM" id="Phobius"/>
    </source>
</evidence>
<gene>
    <name evidence="11" type="primary">LOC101827642</name>
</gene>
<dbReference type="AlphaFoldDB" id="A0A3Q0CFP3"/>
<dbReference type="InterPro" id="IPR050919">
    <property type="entry name" value="NKG2/CD94_NK_receptors"/>
</dbReference>
<dbReference type="PANTHER" id="PTHR22800">
    <property type="entry name" value="C-TYPE LECTIN PROTEINS"/>
    <property type="match status" value="1"/>
</dbReference>
<keyword evidence="3" id="KW-0430">Lectin</keyword>
<dbReference type="Gene3D" id="3.10.100.10">
    <property type="entry name" value="Mannose-Binding Protein A, subunit A"/>
    <property type="match status" value="2"/>
</dbReference>
<feature type="domain" description="C-type lectin" evidence="9">
    <location>
        <begin position="371"/>
        <end position="475"/>
    </location>
</feature>
<proteinExistence type="predicted"/>
<dbReference type="Pfam" id="PF00059">
    <property type="entry name" value="Lectin_C"/>
    <property type="match status" value="2"/>
</dbReference>
<dbReference type="SMART" id="SM00034">
    <property type="entry name" value="CLECT"/>
    <property type="match status" value="2"/>
</dbReference>
<keyword evidence="5 8" id="KW-1133">Transmembrane helix</keyword>
<comment type="subcellular location">
    <subcellularLocation>
        <location evidence="1">Cell membrane</location>
        <topology evidence="1">Single-pass type II membrane protein</topology>
    </subcellularLocation>
</comment>
<dbReference type="OrthoDB" id="10059571at2759"/>
<dbReference type="STRING" id="10036.ENSMAUP00000014239"/>
<dbReference type="SUPFAM" id="SSF56436">
    <property type="entry name" value="C-type lectin-like"/>
    <property type="match status" value="2"/>
</dbReference>
<feature type="transmembrane region" description="Helical" evidence="8">
    <location>
        <begin position="315"/>
        <end position="338"/>
    </location>
</feature>
<evidence type="ECO:0000256" key="5">
    <source>
        <dbReference type="ARBA" id="ARBA00022989"/>
    </source>
</evidence>
<dbReference type="GeneID" id="101827642"/>
<feature type="domain" description="C-type lectin" evidence="9">
    <location>
        <begin position="125"/>
        <end position="229"/>
    </location>
</feature>
<keyword evidence="7" id="KW-0325">Glycoprotein</keyword>
<feature type="transmembrane region" description="Helical" evidence="8">
    <location>
        <begin position="71"/>
        <end position="94"/>
    </location>
</feature>
<evidence type="ECO:0000256" key="3">
    <source>
        <dbReference type="ARBA" id="ARBA00022734"/>
    </source>
</evidence>
<organism evidence="10 11">
    <name type="scientific">Mesocricetus auratus</name>
    <name type="common">Golden hamster</name>
    <dbReference type="NCBI Taxonomy" id="10036"/>
    <lineage>
        <taxon>Eukaryota</taxon>
        <taxon>Metazoa</taxon>
        <taxon>Chordata</taxon>
        <taxon>Craniata</taxon>
        <taxon>Vertebrata</taxon>
        <taxon>Euteleostomi</taxon>
        <taxon>Mammalia</taxon>
        <taxon>Eutheria</taxon>
        <taxon>Euarchontoglires</taxon>
        <taxon>Glires</taxon>
        <taxon>Rodentia</taxon>
        <taxon>Myomorpha</taxon>
        <taxon>Muroidea</taxon>
        <taxon>Cricetidae</taxon>
        <taxon>Cricetinae</taxon>
        <taxon>Mesocricetus</taxon>
    </lineage>
</organism>
<dbReference type="InterPro" id="IPR016187">
    <property type="entry name" value="CTDL_fold"/>
</dbReference>
<dbReference type="GO" id="GO:0045954">
    <property type="term" value="P:positive regulation of natural killer cell mediated cytotoxicity"/>
    <property type="evidence" value="ECO:0007669"/>
    <property type="project" value="TreeGrafter"/>
</dbReference>
<dbReference type="CDD" id="cd03593">
    <property type="entry name" value="CLECT_NK_receptors_like"/>
    <property type="match status" value="2"/>
</dbReference>
<dbReference type="GO" id="GO:0002223">
    <property type="term" value="P:stimulatory C-type lectin receptor signaling pathway"/>
    <property type="evidence" value="ECO:0007669"/>
    <property type="project" value="TreeGrafter"/>
</dbReference>
<name>A0A3Q0CFP3_MESAU</name>
<evidence type="ECO:0000313" key="11">
    <source>
        <dbReference type="RefSeq" id="XP_021079303.1"/>
    </source>
</evidence>
<reference evidence="11" key="1">
    <citation type="submission" date="2025-08" db="UniProtKB">
        <authorList>
            <consortium name="RefSeq"/>
        </authorList>
    </citation>
    <scope>IDENTIFICATION</scope>
    <source>
        <tissue evidence="11">Liver</tissue>
    </source>
</reference>
<evidence type="ECO:0000256" key="2">
    <source>
        <dbReference type="ARBA" id="ARBA00022692"/>
    </source>
</evidence>
<dbReference type="PANTHER" id="PTHR22800:SF242">
    <property type="entry name" value="NKG2-A_NKG2-B TYPE II INTEGRAL MEMBRANE PROTEIN"/>
    <property type="match status" value="1"/>
</dbReference>
<evidence type="ECO:0000259" key="9">
    <source>
        <dbReference type="PROSITE" id="PS50041"/>
    </source>
</evidence>
<dbReference type="GO" id="GO:0030246">
    <property type="term" value="F:carbohydrate binding"/>
    <property type="evidence" value="ECO:0007669"/>
    <property type="project" value="UniProtKB-KW"/>
</dbReference>
<keyword evidence="4" id="KW-0735">Signal-anchor</keyword>
<accession>A0A3Q0CFP3</accession>
<dbReference type="RefSeq" id="XP_021079303.1">
    <property type="nucleotide sequence ID" value="XM_021223644.2"/>
</dbReference>
<evidence type="ECO:0000313" key="10">
    <source>
        <dbReference type="Proteomes" id="UP000886700"/>
    </source>
</evidence>
<keyword evidence="2 8" id="KW-0812">Transmembrane</keyword>
<evidence type="ECO:0000256" key="7">
    <source>
        <dbReference type="ARBA" id="ARBA00023180"/>
    </source>
</evidence>
<keyword evidence="10" id="KW-1185">Reference proteome</keyword>
<dbReference type="InterPro" id="IPR033992">
    <property type="entry name" value="NKR-like_CTLD"/>
</dbReference>
<dbReference type="Proteomes" id="UP000886700">
    <property type="component" value="Unplaced"/>
</dbReference>
<dbReference type="PROSITE" id="PS50041">
    <property type="entry name" value="C_TYPE_LECTIN_2"/>
    <property type="match status" value="2"/>
</dbReference>
<evidence type="ECO:0000256" key="6">
    <source>
        <dbReference type="ARBA" id="ARBA00023136"/>
    </source>
</evidence>
<evidence type="ECO:0000256" key="1">
    <source>
        <dbReference type="ARBA" id="ARBA00004401"/>
    </source>
</evidence>
<dbReference type="KEGG" id="maua:101827642"/>
<evidence type="ECO:0000256" key="4">
    <source>
        <dbReference type="ARBA" id="ARBA00022968"/>
    </source>
</evidence>
<protein>
    <submittedName>
        <fullName evidence="11">Uncharacterized protein LOC101827642</fullName>
    </submittedName>
</protein>
<dbReference type="GO" id="GO:0005886">
    <property type="term" value="C:plasma membrane"/>
    <property type="evidence" value="ECO:0007669"/>
    <property type="project" value="UniProtKB-SubCell"/>
</dbReference>